<organism evidence="1 2">
    <name type="scientific">Roseateles asaccharophilus</name>
    <dbReference type="NCBI Taxonomy" id="582607"/>
    <lineage>
        <taxon>Bacteria</taxon>
        <taxon>Pseudomonadati</taxon>
        <taxon>Pseudomonadota</taxon>
        <taxon>Betaproteobacteria</taxon>
        <taxon>Burkholderiales</taxon>
        <taxon>Sphaerotilaceae</taxon>
        <taxon>Roseateles</taxon>
    </lineage>
</organism>
<proteinExistence type="predicted"/>
<sequence>MSLADQANDAGVCWPGVASLVERTCLSDRTVQRALRALEQAGLMVCALGAMKSNRYTLNVPLLKQLEREREAAAAEKEALRQAELDLPVGPQGRVFMGDMVSPQGCHGVTPRVSMGDMVSPQGCHGVTQTVIEPIQIHTPHTPQPSAGGLKGGVGPSAEQPPLLSLADWLEAVQSSGQDAVPPDDEVFDYAAAVELPRAFVALCWREFKRRQLRAGKRQRDWRERFRECVRCSWYGLWLLSAGQEARLSTAGEQAARYWEAFDRESAVEGAEA</sequence>
<protein>
    <recommendedName>
        <fullName evidence="3">Helix-turn-helix domain-containing protein</fullName>
    </recommendedName>
</protein>
<reference evidence="1 2" key="1">
    <citation type="submission" date="2023-07" db="EMBL/GenBank/DDBJ databases">
        <title>Sorghum-associated microbial communities from plants grown in Nebraska, USA.</title>
        <authorList>
            <person name="Schachtman D."/>
        </authorList>
    </citation>
    <scope>NUCLEOTIDE SEQUENCE [LARGE SCALE GENOMIC DNA]</scope>
    <source>
        <strain evidence="1 2">BE316</strain>
    </source>
</reference>
<comment type="caution">
    <text evidence="1">The sequence shown here is derived from an EMBL/GenBank/DDBJ whole genome shotgun (WGS) entry which is preliminary data.</text>
</comment>
<evidence type="ECO:0000313" key="2">
    <source>
        <dbReference type="Proteomes" id="UP001180825"/>
    </source>
</evidence>
<gene>
    <name evidence="1" type="ORF">J2X21_000860</name>
</gene>
<evidence type="ECO:0008006" key="3">
    <source>
        <dbReference type="Google" id="ProtNLM"/>
    </source>
</evidence>
<evidence type="ECO:0000313" key="1">
    <source>
        <dbReference type="EMBL" id="MDR7331748.1"/>
    </source>
</evidence>
<name>A0ABU2A3H8_9BURK</name>
<dbReference type="Pfam" id="PF13730">
    <property type="entry name" value="HTH_36"/>
    <property type="match status" value="1"/>
</dbReference>
<accession>A0ABU2A3H8</accession>
<keyword evidence="2" id="KW-1185">Reference proteome</keyword>
<dbReference type="EMBL" id="JAVDXV010000001">
    <property type="protein sequence ID" value="MDR7331748.1"/>
    <property type="molecule type" value="Genomic_DNA"/>
</dbReference>
<dbReference type="Proteomes" id="UP001180825">
    <property type="component" value="Unassembled WGS sequence"/>
</dbReference>